<evidence type="ECO:0000256" key="6">
    <source>
        <dbReference type="ARBA" id="ARBA00022763"/>
    </source>
</evidence>
<dbReference type="InterPro" id="IPR011990">
    <property type="entry name" value="TPR-like_helical_dom_sf"/>
</dbReference>
<dbReference type="InterPro" id="IPR036020">
    <property type="entry name" value="WW_dom_sf"/>
</dbReference>
<dbReference type="GO" id="GO:0005737">
    <property type="term" value="C:cytoplasm"/>
    <property type="evidence" value="ECO:0007669"/>
    <property type="project" value="TreeGrafter"/>
</dbReference>
<dbReference type="Gene3D" id="1.20.5.190">
    <property type="match status" value="1"/>
</dbReference>
<dbReference type="InterPro" id="IPR001202">
    <property type="entry name" value="WW_dom"/>
</dbReference>
<keyword evidence="4" id="KW-0433">Leucine-rich repeat</keyword>
<dbReference type="InterPro" id="IPR050216">
    <property type="entry name" value="LRR_domain-containing"/>
</dbReference>
<evidence type="ECO:0000256" key="7">
    <source>
        <dbReference type="ARBA" id="ARBA00022853"/>
    </source>
</evidence>
<dbReference type="PANTHER" id="PTHR48051:SF1">
    <property type="entry name" value="RAS SUPPRESSOR PROTEIN 1"/>
    <property type="match status" value="1"/>
</dbReference>
<dbReference type="SMART" id="SM00028">
    <property type="entry name" value="TPR"/>
    <property type="match status" value="2"/>
</dbReference>
<dbReference type="Gene3D" id="3.80.10.10">
    <property type="entry name" value="Ribonuclease Inhibitor"/>
    <property type="match status" value="4"/>
</dbReference>
<dbReference type="EMBL" id="VJMH01007452">
    <property type="protein sequence ID" value="KAF0683062.1"/>
    <property type="molecule type" value="Genomic_DNA"/>
</dbReference>
<evidence type="ECO:0000256" key="3">
    <source>
        <dbReference type="ARBA" id="ARBA00022454"/>
    </source>
</evidence>
<feature type="compositionally biased region" description="Basic residues" evidence="11">
    <location>
        <begin position="1154"/>
        <end position="1172"/>
    </location>
</feature>
<keyword evidence="6" id="KW-0227">DNA damage</keyword>
<dbReference type="Pfam" id="PF00397">
    <property type="entry name" value="WW"/>
    <property type="match status" value="2"/>
</dbReference>
<keyword evidence="15" id="KW-1185">Reference proteome</keyword>
<comment type="similarity">
    <text evidence="2">Belongs to the Tonsoku family.</text>
</comment>
<dbReference type="Pfam" id="PF13855">
    <property type="entry name" value="LRR_8"/>
    <property type="match status" value="1"/>
</dbReference>
<dbReference type="OrthoDB" id="676979at2759"/>
<gene>
    <name evidence="14" type="primary">Aste57867_24842</name>
    <name evidence="13" type="ORF">As57867_024764</name>
    <name evidence="14" type="ORF">ASTE57867_24842</name>
</gene>
<proteinExistence type="inferred from homology"/>
<evidence type="ECO:0000256" key="1">
    <source>
        <dbReference type="ARBA" id="ARBA00004286"/>
    </source>
</evidence>
<dbReference type="InterPro" id="IPR001611">
    <property type="entry name" value="Leu-rich_rpt"/>
</dbReference>
<evidence type="ECO:0000256" key="2">
    <source>
        <dbReference type="ARBA" id="ARBA00010999"/>
    </source>
</evidence>
<feature type="compositionally biased region" description="Basic residues" evidence="11">
    <location>
        <begin position="207"/>
        <end position="227"/>
    </location>
</feature>
<keyword evidence="10" id="KW-0175">Coiled coil</keyword>
<feature type="repeat" description="TPR" evidence="9">
    <location>
        <begin position="896"/>
        <end position="929"/>
    </location>
</feature>
<evidence type="ECO:0000313" key="14">
    <source>
        <dbReference type="EMBL" id="VFU01476.1"/>
    </source>
</evidence>
<evidence type="ECO:0000256" key="8">
    <source>
        <dbReference type="ARBA" id="ARBA00023204"/>
    </source>
</evidence>
<keyword evidence="5" id="KW-0677">Repeat</keyword>
<evidence type="ECO:0000313" key="15">
    <source>
        <dbReference type="Proteomes" id="UP000332933"/>
    </source>
</evidence>
<dbReference type="InterPro" id="IPR032675">
    <property type="entry name" value="LRR_dom_sf"/>
</dbReference>
<sequence length="1172" mass="133133">MADAAAWDAAVDPASNCVYYFNKRTGEASWTKPTPIAAAERIQAAFRGWRARAAVASLLQIHFERVLDPASQTYFYHNVRTGQSTWMTPRGLKTQKTTPTTPPVPSAALPPHWVKMLDEATQRVFYANPDTGETSWTVPELTIRDDEFEFEPSIITHRDEEVAWESEHQSAALMVQAAWRGTRARNQLRQELERVVDANGTAMLQHRGTKKRTTHRLPREPHRRHRFQSPSERSFQMSQRRFPRSKAQLIVDAAEDAELDDVAVLELELRDLGAARISSRVWNLEHLQRLVLSRNKLTRLPSAIQDLTALLDVSHNLLTTLPAGLQTTLTLLHVDASHNQIAAFSPRLWKLKSLVHLDLSFNALVQLPFVEGDLKLLKETGAWQVGIGLLTALTHLDLSHNGLTQCPTLLDKCAALKFVDLSYNEMEALDTEFGNLRALETCRVQHNRLVELPDSTGRMALLQTLDASHNCLETLPPSIGSLESLAHLDLASNHLTTLPITLKALTALRHLDITQNPNLVFPNLLHAMTKLELFAANQCSLPDLPPDVFLFHDDPSLCTLRVNHNQLTEVPIATERLCRTLQLLHLAHNAITSVPPRLYECTKLVELSLAHNCLMEIPAGIAVFQGTWCLLQACPDRVVDLTTLDISHNQLTAVPEDLVRLVRLRHLRMSHNRIRFLPGLFGLLMYLEHWDISHNRLECFPSTCHRLLRLKYVGAASNCLDRPPPFFRDNAGVFVDLSNNPFQTRETMYQAQLDAVAAAKRDLARRQYEPAAQVFTNLLFDVHLRPYRVLSQAHQQIRAQAFFFRGICRYQQIHQAMTTIEGLGNEAAPLERLLHEEALIDGAIAPVHSPEAVAAAQFRLDVIIAEKAQLRTSIVEWKEQAVVDLGKAIKYGVEPMTATYTLGCLYLKTNQLPEAIQTFGRTLEYFPEGATQGAVPVLLHRAEAYARLGQTPMAKDDLNLILGAFPDHETAATRLNMLDEHASKYHAGFDTASHKRSFVMEPNGTLHRLNDPVIAELEHLNELDTPAKFAAACDALREERARAAYLELAQRQEAKEVRRQKVEKVQERRREINENLSMEREEKNQHEREAEIEFARRRKALELQREANETQWMQYEESLQRWVESEQERFRLEEIARLEELRRKEEAKAEYKKRLARRGGLRQGGRARGRGR</sequence>
<keyword evidence="8" id="KW-0234">DNA repair</keyword>
<evidence type="ECO:0000256" key="11">
    <source>
        <dbReference type="SAM" id="MobiDB-lite"/>
    </source>
</evidence>
<comment type="subcellular location">
    <subcellularLocation>
        <location evidence="1">Chromosome</location>
    </subcellularLocation>
</comment>
<feature type="domain" description="WW" evidence="12">
    <location>
        <begin position="107"/>
        <end position="141"/>
    </location>
</feature>
<evidence type="ECO:0000256" key="9">
    <source>
        <dbReference type="PROSITE-ProRule" id="PRU00339"/>
    </source>
</evidence>
<dbReference type="SMART" id="SM00369">
    <property type="entry name" value="LRR_TYP"/>
    <property type="match status" value="13"/>
</dbReference>
<dbReference type="PROSITE" id="PS50096">
    <property type="entry name" value="IQ"/>
    <property type="match status" value="2"/>
</dbReference>
<dbReference type="Pfam" id="PF00560">
    <property type="entry name" value="LRR_1"/>
    <property type="match status" value="1"/>
</dbReference>
<dbReference type="Gene3D" id="2.20.70.10">
    <property type="match status" value="2"/>
</dbReference>
<evidence type="ECO:0000256" key="5">
    <source>
        <dbReference type="ARBA" id="ARBA00022737"/>
    </source>
</evidence>
<feature type="compositionally biased region" description="Polar residues" evidence="11">
    <location>
        <begin position="228"/>
        <end position="238"/>
    </location>
</feature>
<dbReference type="GO" id="GO:0006325">
    <property type="term" value="P:chromatin organization"/>
    <property type="evidence" value="ECO:0007669"/>
    <property type="project" value="UniProtKB-KW"/>
</dbReference>
<feature type="coiled-coil region" evidence="10">
    <location>
        <begin position="1055"/>
        <end position="1098"/>
    </location>
</feature>
<evidence type="ECO:0000259" key="12">
    <source>
        <dbReference type="PROSITE" id="PS50020"/>
    </source>
</evidence>
<dbReference type="GO" id="GO:0005694">
    <property type="term" value="C:chromosome"/>
    <property type="evidence" value="ECO:0007669"/>
    <property type="project" value="UniProtKB-SubCell"/>
</dbReference>
<reference evidence="13" key="2">
    <citation type="submission" date="2019-06" db="EMBL/GenBank/DDBJ databases">
        <title>Genomics analysis of Aphanomyces spp. identifies a new class of oomycete effector associated with host adaptation.</title>
        <authorList>
            <person name="Gaulin E."/>
        </authorList>
    </citation>
    <scope>NUCLEOTIDE SEQUENCE</scope>
    <source>
        <strain evidence="13">CBS 578.67</strain>
    </source>
</reference>
<feature type="region of interest" description="Disordered" evidence="11">
    <location>
        <begin position="1151"/>
        <end position="1172"/>
    </location>
</feature>
<dbReference type="SUPFAM" id="SSF52058">
    <property type="entry name" value="L domain-like"/>
    <property type="match status" value="2"/>
</dbReference>
<dbReference type="PROSITE" id="PS50005">
    <property type="entry name" value="TPR"/>
    <property type="match status" value="1"/>
</dbReference>
<dbReference type="SMART" id="SM00015">
    <property type="entry name" value="IQ"/>
    <property type="match status" value="2"/>
</dbReference>
<feature type="domain" description="WW" evidence="12">
    <location>
        <begin position="7"/>
        <end position="35"/>
    </location>
</feature>
<organism evidence="14 15">
    <name type="scientific">Aphanomyces stellatus</name>
    <dbReference type="NCBI Taxonomy" id="120398"/>
    <lineage>
        <taxon>Eukaryota</taxon>
        <taxon>Sar</taxon>
        <taxon>Stramenopiles</taxon>
        <taxon>Oomycota</taxon>
        <taxon>Saprolegniomycetes</taxon>
        <taxon>Saprolegniales</taxon>
        <taxon>Verrucalvaceae</taxon>
        <taxon>Aphanomyces</taxon>
    </lineage>
</organism>
<evidence type="ECO:0000256" key="4">
    <source>
        <dbReference type="ARBA" id="ARBA00022614"/>
    </source>
</evidence>
<dbReference type="SUPFAM" id="SSF51045">
    <property type="entry name" value="WW domain"/>
    <property type="match status" value="1"/>
</dbReference>
<dbReference type="Proteomes" id="UP000332933">
    <property type="component" value="Unassembled WGS sequence"/>
</dbReference>
<dbReference type="Gene3D" id="1.25.40.10">
    <property type="entry name" value="Tetratricopeptide repeat domain"/>
    <property type="match status" value="1"/>
</dbReference>
<dbReference type="SMART" id="SM00364">
    <property type="entry name" value="LRR_BAC"/>
    <property type="match status" value="10"/>
</dbReference>
<dbReference type="InterPro" id="IPR019734">
    <property type="entry name" value="TPR_rpt"/>
</dbReference>
<evidence type="ECO:0000313" key="13">
    <source>
        <dbReference type="EMBL" id="KAF0683062.1"/>
    </source>
</evidence>
<dbReference type="PANTHER" id="PTHR48051">
    <property type="match status" value="1"/>
</dbReference>
<reference evidence="14 15" key="1">
    <citation type="submission" date="2019-03" db="EMBL/GenBank/DDBJ databases">
        <authorList>
            <person name="Gaulin E."/>
            <person name="Dumas B."/>
        </authorList>
    </citation>
    <scope>NUCLEOTIDE SEQUENCE [LARGE SCALE GENOMIC DNA]</scope>
    <source>
        <strain evidence="14">CBS 568.67</strain>
    </source>
</reference>
<keyword evidence="9" id="KW-0802">TPR repeat</keyword>
<accession>A0A485LRK3</accession>
<dbReference type="PROSITE" id="PS01159">
    <property type="entry name" value="WW_DOMAIN_1"/>
    <property type="match status" value="1"/>
</dbReference>
<dbReference type="PROSITE" id="PS51450">
    <property type="entry name" value="LRR"/>
    <property type="match status" value="3"/>
</dbReference>
<dbReference type="SUPFAM" id="SSF48452">
    <property type="entry name" value="TPR-like"/>
    <property type="match status" value="1"/>
</dbReference>
<keyword evidence="3" id="KW-0158">Chromosome</keyword>
<dbReference type="EMBL" id="CAADRA010007478">
    <property type="protein sequence ID" value="VFU01476.1"/>
    <property type="molecule type" value="Genomic_DNA"/>
</dbReference>
<dbReference type="PROSITE" id="PS50020">
    <property type="entry name" value="WW_DOMAIN_2"/>
    <property type="match status" value="2"/>
</dbReference>
<name>A0A485LRK3_9STRA</name>
<dbReference type="InterPro" id="IPR003591">
    <property type="entry name" value="Leu-rich_rpt_typical-subtyp"/>
</dbReference>
<protein>
    <submittedName>
        <fullName evidence="14">Aste57867_24842 protein</fullName>
    </submittedName>
</protein>
<dbReference type="InterPro" id="IPR000048">
    <property type="entry name" value="IQ_motif_EF-hand-BS"/>
</dbReference>
<dbReference type="GO" id="GO:0006281">
    <property type="term" value="P:DNA repair"/>
    <property type="evidence" value="ECO:0007669"/>
    <property type="project" value="UniProtKB-KW"/>
</dbReference>
<dbReference type="AlphaFoldDB" id="A0A485LRK3"/>
<dbReference type="SMART" id="SM00456">
    <property type="entry name" value="WW"/>
    <property type="match status" value="3"/>
</dbReference>
<feature type="region of interest" description="Disordered" evidence="11">
    <location>
        <begin position="206"/>
        <end position="238"/>
    </location>
</feature>
<evidence type="ECO:0000256" key="10">
    <source>
        <dbReference type="SAM" id="Coils"/>
    </source>
</evidence>
<dbReference type="CDD" id="cd00201">
    <property type="entry name" value="WW"/>
    <property type="match status" value="1"/>
</dbReference>
<keyword evidence="7" id="KW-0156">Chromatin regulator</keyword>